<keyword evidence="1" id="KW-1188">Viral release from host cell</keyword>
<dbReference type="EMBL" id="BJNG01000026">
    <property type="protein sequence ID" value="GEC20977.1"/>
    <property type="molecule type" value="Genomic_DNA"/>
</dbReference>
<evidence type="ECO:0000259" key="3">
    <source>
        <dbReference type="Pfam" id="PF10145"/>
    </source>
</evidence>
<sequence>MALGPTVRLTFAGDSTDLERAMGRVGNAAGEMERTFSAKSAAMTVAGAAAGAGLVDAFNTSLEFESAGALLEAQLGSGSPLAAAAGEAAGKLYANAYGESIGEVNEAVRSVAQNISGMSGASAADLEAVTGQVMSLAQVMQVDVGQATNAVGQMIRNGLATDAVQAMDLLTAGAQTGANRMGDLADVMAEYGQTFKIAGLDGATTMGLMSQAMEGGAWSADLVADAIREFGILAQDTESTAGQAFTTLGLNAAQMAEDVAAGGARSSGALDQTLDALRAMPPGTERAGLAVDLFGTKAEELGDALFAMDPSEAAAKLGDFAGAAAEADATLGATGAANIEKARRGFEGLTQSIAGVEGPIGSVATYVVGFGTDAVTMAGSLGMAAMALRGLGIASGIATAAQWLWNAALSANPLGLVVIAIAGLVAGLVWAYNSSETFREIVNGAFASVQSFIGGAVGSIGGIIGWFANLPGMVGGWFSSMRDAAVRQASNLVGWLTGLPGRVLGAIGSFGSLLANAGRDLLTGLWNGITGAAGWLRSKVLGFFGSILPGWAKNILGIRSPSRVFANEIGRYLPAGVGVGIEAGMPGLLASATAMGDATRAAAADAMAGDLALGALSGTPVTAASGPAGWAAAGTTAPPAGGGAPAPTVRFTGNTDSAFAAAFMQLVRTGKIQVS</sequence>
<keyword evidence="5" id="KW-1185">Reference proteome</keyword>
<evidence type="ECO:0000313" key="5">
    <source>
        <dbReference type="Proteomes" id="UP000320338"/>
    </source>
</evidence>
<dbReference type="RefSeq" id="WP_141279572.1">
    <property type="nucleotide sequence ID" value="NZ_BAAARZ010000007.1"/>
</dbReference>
<keyword evidence="2" id="KW-0812">Transmembrane</keyword>
<dbReference type="InterPro" id="IPR010090">
    <property type="entry name" value="Phage_tape_meas"/>
</dbReference>
<protein>
    <recommendedName>
        <fullName evidence="3">Phage tail tape measure protein domain-containing protein</fullName>
    </recommendedName>
</protein>
<dbReference type="AlphaFoldDB" id="A0A4Y3WQ21"/>
<feature type="domain" description="Phage tail tape measure protein" evidence="3">
    <location>
        <begin position="94"/>
        <end position="295"/>
    </location>
</feature>
<name>A0A4Y3WQ21_9PSEU</name>
<reference evidence="4 5" key="1">
    <citation type="submission" date="2019-06" db="EMBL/GenBank/DDBJ databases">
        <title>Whole genome shotgun sequence of Pseudonocardia hydrocarbonoxydans NBRC 14498.</title>
        <authorList>
            <person name="Hosoyama A."/>
            <person name="Uohara A."/>
            <person name="Ohji S."/>
            <person name="Ichikawa N."/>
        </authorList>
    </citation>
    <scope>NUCLEOTIDE SEQUENCE [LARGE SCALE GENOMIC DNA]</scope>
    <source>
        <strain evidence="4 5">NBRC 14498</strain>
    </source>
</reference>
<dbReference type="OrthoDB" id="3765294at2"/>
<dbReference type="Pfam" id="PF10145">
    <property type="entry name" value="PhageMin_Tail"/>
    <property type="match status" value="1"/>
</dbReference>
<feature type="transmembrane region" description="Helical" evidence="2">
    <location>
        <begin position="411"/>
        <end position="432"/>
    </location>
</feature>
<evidence type="ECO:0000256" key="2">
    <source>
        <dbReference type="SAM" id="Phobius"/>
    </source>
</evidence>
<dbReference type="PANTHER" id="PTHR37813">
    <property type="entry name" value="FELS-2 PROPHAGE PROTEIN"/>
    <property type="match status" value="1"/>
</dbReference>
<evidence type="ECO:0000256" key="1">
    <source>
        <dbReference type="ARBA" id="ARBA00022612"/>
    </source>
</evidence>
<organism evidence="4 5">
    <name type="scientific">Pseudonocardia hydrocarbonoxydans</name>
    <dbReference type="NCBI Taxonomy" id="76726"/>
    <lineage>
        <taxon>Bacteria</taxon>
        <taxon>Bacillati</taxon>
        <taxon>Actinomycetota</taxon>
        <taxon>Actinomycetes</taxon>
        <taxon>Pseudonocardiales</taxon>
        <taxon>Pseudonocardiaceae</taxon>
        <taxon>Pseudonocardia</taxon>
    </lineage>
</organism>
<evidence type="ECO:0000313" key="4">
    <source>
        <dbReference type="EMBL" id="GEC20977.1"/>
    </source>
</evidence>
<feature type="transmembrane region" description="Helical" evidence="2">
    <location>
        <begin position="444"/>
        <end position="468"/>
    </location>
</feature>
<gene>
    <name evidence="4" type="ORF">PHY01_32600</name>
</gene>
<dbReference type="PANTHER" id="PTHR37813:SF1">
    <property type="entry name" value="FELS-2 PROPHAGE PROTEIN"/>
    <property type="match status" value="1"/>
</dbReference>
<accession>A0A4Y3WQ21</accession>
<dbReference type="Proteomes" id="UP000320338">
    <property type="component" value="Unassembled WGS sequence"/>
</dbReference>
<keyword evidence="2" id="KW-0472">Membrane</keyword>
<keyword evidence="2" id="KW-1133">Transmembrane helix</keyword>
<comment type="caution">
    <text evidence="4">The sequence shown here is derived from an EMBL/GenBank/DDBJ whole genome shotgun (WGS) entry which is preliminary data.</text>
</comment>
<feature type="transmembrane region" description="Helical" evidence="2">
    <location>
        <begin position="386"/>
        <end position="405"/>
    </location>
</feature>
<proteinExistence type="predicted"/>